<organism evidence="1 2">
    <name type="scientific">Rothia aeria F0184</name>
    <dbReference type="NCBI Taxonomy" id="888019"/>
    <lineage>
        <taxon>Bacteria</taxon>
        <taxon>Bacillati</taxon>
        <taxon>Actinomycetota</taxon>
        <taxon>Actinomycetes</taxon>
        <taxon>Micrococcales</taxon>
        <taxon>Micrococcaceae</taxon>
        <taxon>Rothia</taxon>
    </lineage>
</organism>
<accession>U7V859</accession>
<name>U7V859_9MICC</name>
<dbReference type="Proteomes" id="UP000017174">
    <property type="component" value="Unassembled WGS sequence"/>
</dbReference>
<protein>
    <submittedName>
        <fullName evidence="1">Uncharacterized protein</fullName>
    </submittedName>
</protein>
<evidence type="ECO:0000313" key="1">
    <source>
        <dbReference type="EMBL" id="ERT67329.1"/>
    </source>
</evidence>
<gene>
    <name evidence="1" type="ORF">HMPREF0742_00234</name>
</gene>
<comment type="caution">
    <text evidence="1">The sequence shown here is derived from an EMBL/GenBank/DDBJ whole genome shotgun (WGS) entry which is preliminary data.</text>
</comment>
<proteinExistence type="predicted"/>
<dbReference type="HOGENOM" id="CLU_3295912_0_0_11"/>
<sequence>MLTPKSIRNHQVRENLSAPSSSAYLFFTGSKILRFLNALE</sequence>
<dbReference type="AlphaFoldDB" id="U7V859"/>
<evidence type="ECO:0000313" key="2">
    <source>
        <dbReference type="Proteomes" id="UP000017174"/>
    </source>
</evidence>
<reference evidence="1 2" key="1">
    <citation type="submission" date="2013-08" db="EMBL/GenBank/DDBJ databases">
        <authorList>
            <person name="Weinstock G."/>
            <person name="Sodergren E."/>
            <person name="Wylie T."/>
            <person name="Fulton L."/>
            <person name="Fulton R."/>
            <person name="Fronick C."/>
            <person name="O'Laughlin M."/>
            <person name="Godfrey J."/>
            <person name="Miner T."/>
            <person name="Herter B."/>
            <person name="Appelbaum E."/>
            <person name="Cordes M."/>
            <person name="Lek S."/>
            <person name="Wollam A."/>
            <person name="Pepin K.H."/>
            <person name="Palsikar V.B."/>
            <person name="Mitreva M."/>
            <person name="Wilson R.K."/>
        </authorList>
    </citation>
    <scope>NUCLEOTIDE SEQUENCE [LARGE SCALE GENOMIC DNA]</scope>
    <source>
        <strain evidence="1 2">F0184</strain>
    </source>
</reference>
<dbReference type="EMBL" id="AXZG01000010">
    <property type="protein sequence ID" value="ERT67329.1"/>
    <property type="molecule type" value="Genomic_DNA"/>
</dbReference>